<sequence>MAGLPEPSPAAAAPAAPLADLVRAVDIPYEQFSLANGLTTLVHTDRKAPIVGVTVYYRVGSKHEPKGRTGFAHLFEHLFFGGSENVPNFDIPLEAAGSTSTNGSTSFDRTNYVETVPTGALDLALFMESDRMGHLLGAVTQDKLDKQRGVVQNEKRQGDNQPYGLIRYATLEGLYPVGHPYRHSTIGSLADLDAASLGDVRKWFTDHYAPNNAVLVLSGDIDAATARPLVQKWFGDIASGPKVVNPPAGPVTLPAPVSREMKDQVPDTMLVRMWSGPGLNDRDALALDMGMRVLGGLSSSRLDNALVRDEQLAVHVSADADTDEQTGVVEADIEVKPGVDRAVAEARFDALIADFIAKGPTSDELRRAATQYVSSQIGELESVGGFGGKGATLAEGLLYSGNPEKYKADLAVIASLTPEEVTAAMQRWLTRPVYKLAIVPGARTEDGAKMGGWGDEATSPLPKPDAKKPAAKIVTGPPRPVPPVLPVGDLAFPAIERATLSNGIPVAFARRTTVPKVLVSMNFDAGFAADPHDALGTQSLMLALLEEGTTTRDSVAIAEEQERLGASINAGASLDSSAITLSALAPNLAPSLALMADVARNPAFAPDQVKRLADQRVAEIGQELASPVGLARRAIAPLIYGADHPYGVPGSGLGDATAVARLTPANLRSAHDTWLRPDLARITVVGDTTLAELLPLLERNFGTWRAPASPRPAKNLNAAIPAPHPRIVVIDRPNSPQSVIVGGRALPLSGRQSNEALELANEVLGNGFLSRLNLDLREDKGWSYGVRSGVSEPLGTRALTVSAPVQADRTGDALKLLIADMKALPAKRGVDQVELNRVTDGNIRGLPNRFETSAQILSAIIINDRLGRPDDYYATLPTRYRAIGATEIDAAARQYLQPDDLVFVVVGDRKVIDPQLKGVGLPVEYAPAIDSNVGND</sequence>
<proteinExistence type="inferred from homology"/>
<evidence type="ECO:0000259" key="4">
    <source>
        <dbReference type="Pfam" id="PF00675"/>
    </source>
</evidence>
<evidence type="ECO:0000256" key="3">
    <source>
        <dbReference type="SAM" id="MobiDB-lite"/>
    </source>
</evidence>
<dbReference type="InterPro" id="IPR011249">
    <property type="entry name" value="Metalloenz_LuxS/M16"/>
</dbReference>
<evidence type="ECO:0000256" key="1">
    <source>
        <dbReference type="ARBA" id="ARBA00007261"/>
    </source>
</evidence>
<comment type="caution">
    <text evidence="6">The sequence shown here is derived from an EMBL/GenBank/DDBJ whole genome shotgun (WGS) entry which is preliminary data.</text>
</comment>
<dbReference type="EMBL" id="JBHSDR010000003">
    <property type="protein sequence ID" value="MFC4294534.1"/>
    <property type="molecule type" value="Genomic_DNA"/>
</dbReference>
<dbReference type="InterPro" id="IPR011765">
    <property type="entry name" value="Pept_M16_N"/>
</dbReference>
<evidence type="ECO:0000313" key="7">
    <source>
        <dbReference type="Proteomes" id="UP001595828"/>
    </source>
</evidence>
<reference evidence="7" key="1">
    <citation type="journal article" date="2019" name="Int. J. Syst. Evol. Microbiol.">
        <title>The Global Catalogue of Microorganisms (GCM) 10K type strain sequencing project: providing services to taxonomists for standard genome sequencing and annotation.</title>
        <authorList>
            <consortium name="The Broad Institute Genomics Platform"/>
            <consortium name="The Broad Institute Genome Sequencing Center for Infectious Disease"/>
            <person name="Wu L."/>
            <person name="Ma J."/>
        </authorList>
    </citation>
    <scope>NUCLEOTIDE SEQUENCE [LARGE SCALE GENOMIC DNA]</scope>
    <source>
        <strain evidence="7">CGMCC 1.12989</strain>
    </source>
</reference>
<feature type="domain" description="Peptidase M16 C-terminal" evidence="5">
    <location>
        <begin position="662"/>
        <end position="838"/>
    </location>
</feature>
<keyword evidence="2" id="KW-0378">Hydrolase</keyword>
<dbReference type="Gene3D" id="3.30.830.10">
    <property type="entry name" value="Metalloenzyme, LuxS/M16 peptidase-like"/>
    <property type="match status" value="4"/>
</dbReference>
<keyword evidence="7" id="KW-1185">Reference proteome</keyword>
<organism evidence="6 7">
    <name type="scientific">Novosphingobium tardum</name>
    <dbReference type="NCBI Taxonomy" id="1538021"/>
    <lineage>
        <taxon>Bacteria</taxon>
        <taxon>Pseudomonadati</taxon>
        <taxon>Pseudomonadota</taxon>
        <taxon>Alphaproteobacteria</taxon>
        <taxon>Sphingomonadales</taxon>
        <taxon>Sphingomonadaceae</taxon>
        <taxon>Novosphingobium</taxon>
    </lineage>
</organism>
<feature type="domain" description="Peptidase M16 C-terminal" evidence="5">
    <location>
        <begin position="196"/>
        <end position="371"/>
    </location>
</feature>
<feature type="region of interest" description="Disordered" evidence="3">
    <location>
        <begin position="449"/>
        <end position="477"/>
    </location>
</feature>
<gene>
    <name evidence="6" type="ORF">ACFO0A_05610</name>
</gene>
<dbReference type="PANTHER" id="PTHR11851">
    <property type="entry name" value="METALLOPROTEASE"/>
    <property type="match status" value="1"/>
</dbReference>
<keyword evidence="2" id="KW-0482">Metalloprotease</keyword>
<dbReference type="Pfam" id="PF05193">
    <property type="entry name" value="Peptidase_M16_C"/>
    <property type="match status" value="2"/>
</dbReference>
<comment type="similarity">
    <text evidence="1">Belongs to the peptidase M16 family.</text>
</comment>
<dbReference type="Proteomes" id="UP001595828">
    <property type="component" value="Unassembled WGS sequence"/>
</dbReference>
<dbReference type="InterPro" id="IPR050361">
    <property type="entry name" value="MPP/UQCRC_Complex"/>
</dbReference>
<name>A0ABV8RMP6_9SPHN</name>
<accession>A0ABV8RMP6</accession>
<protein>
    <submittedName>
        <fullName evidence="6">M16 family metallopeptidase</fullName>
    </submittedName>
</protein>
<keyword evidence="2" id="KW-0645">Protease</keyword>
<evidence type="ECO:0000256" key="2">
    <source>
        <dbReference type="ARBA" id="ARBA00023049"/>
    </source>
</evidence>
<dbReference type="SUPFAM" id="SSF63411">
    <property type="entry name" value="LuxS/MPP-like metallohydrolase"/>
    <property type="match status" value="4"/>
</dbReference>
<dbReference type="InterPro" id="IPR007863">
    <property type="entry name" value="Peptidase_M16_C"/>
</dbReference>
<feature type="domain" description="Peptidase M16 N-terminal" evidence="4">
    <location>
        <begin position="43"/>
        <end position="161"/>
    </location>
</feature>
<dbReference type="Pfam" id="PF00675">
    <property type="entry name" value="Peptidase_M16"/>
    <property type="match status" value="2"/>
</dbReference>
<evidence type="ECO:0000313" key="6">
    <source>
        <dbReference type="EMBL" id="MFC4294534.1"/>
    </source>
</evidence>
<evidence type="ECO:0000259" key="5">
    <source>
        <dbReference type="Pfam" id="PF05193"/>
    </source>
</evidence>
<feature type="domain" description="Peptidase M16 N-terminal" evidence="4">
    <location>
        <begin position="506"/>
        <end position="623"/>
    </location>
</feature>
<dbReference type="PANTHER" id="PTHR11851:SF49">
    <property type="entry name" value="MITOCHONDRIAL-PROCESSING PEPTIDASE SUBUNIT ALPHA"/>
    <property type="match status" value="1"/>
</dbReference>